<dbReference type="InterPro" id="IPR048285">
    <property type="entry name" value="Integrin_alpha_Ig-like_2"/>
</dbReference>
<gene>
    <name evidence="19" type="primary">LOC106069971</name>
</gene>
<sequence>MKSLIHSYLNFVPPVSVVLFAMFGNICSFNLNVHDIKILSSSVRGNTFGSSAALYTADDGGIDAIIGAPERMADRDQAAYKTGKVYTFKNILQVGNTIGEESFHKSSIDMPTATKDEAYGSTVVAADSKLVLVCSPAWKDTQSQSPSRTYPIGRCTLRRSNSSYTEIRPYYFSDVKRDYATMINGKNYYYYGMATTGFSADIDKRFIAIGAPGILNFEGSVIGYNLISAEEFKLVVQRVYNLNTTSYGYVGYSVKLGRFCADTSSFCAATGAPNMFHVGQVRLLERKPQESKEKYIKVIQEINGTDIWSSFGYSLGVVNINRNSYDELLVGAPLYTEWSNPDHVPDQGMVFLYQYDANTKKYERNNIVLDGAQLPYGRFGSAITEIGDINLDGMSDVAIGAPGETDGAGSIYIYLGSLNGFVNVPSQRIQASQIPGQVKGFGFAFSNKEVPLNKAYPVFAATSVVSETVAVFKCRPIVEVEATLTATPNPVDTKVPCNSSSKVQGSCMKIRFCLKHGIKRDEFKALNYYIHLDIDTKIKAVQNKRALFRNEKNESAHSVNKSNIAVRSPNSPACNEFLAVLQDAQINKDRFTPIIIVADFRIEPSQNPANDPVLDETKASNRTLEVTFVNECGSDAKCEVDLSVNANLAYVPLNTHWTHAVVNLTKEITLKVNIKNKNDPSYGTVATIELDSYVPFIKARSDPNCDTQAIGTNTTDISLITDKLVIICSFFEPLDSSGEITFNVLFDIEQADWKKDELKIKIDVMPKSSEHNPEISLLDNTKTLNAKVYIVANITLESLSTPSEHTIYDVKNKPSKDDDQKQTLFNITHKILVRNNGPSFLPKTEILVEVPIFLSEETRLVTKADVKMSTPSGEIHCQTNPNIVDRQVVPSTTTQLTTHSQDKDLSSVSTLPSTTTEEIIDIVNRKRRAVDNKCQGKMCFLRCQDNHNLCQLFTCELNANMRSNSYAEINITLVLDLSKLYIKEEFNTLQFVSDVIVKEPKHPLFKSWGVIKQQETITTFHFIQSGGKINIWIIIGSVIAGLVLITIIVIILWKIGFFKRTKHLEVQRQKRESMRRSMKAKLHSQSED</sequence>
<dbReference type="OMA" id="PASCATH"/>
<dbReference type="Gene3D" id="2.60.40.1510">
    <property type="entry name" value="ntegrin, alpha v. Chain A, domain 3"/>
    <property type="match status" value="1"/>
</dbReference>
<dbReference type="GO" id="GO:0033627">
    <property type="term" value="P:cell adhesion mediated by integrin"/>
    <property type="evidence" value="ECO:0007669"/>
    <property type="project" value="TreeGrafter"/>
</dbReference>
<evidence type="ECO:0000256" key="5">
    <source>
        <dbReference type="ARBA" id="ARBA00022737"/>
    </source>
</evidence>
<evidence type="ECO:0000259" key="16">
    <source>
        <dbReference type="Pfam" id="PF20805"/>
    </source>
</evidence>
<dbReference type="Gene3D" id="2.60.40.1460">
    <property type="entry name" value="Integrin domains. Chain A, domain 2"/>
    <property type="match status" value="1"/>
</dbReference>
<evidence type="ECO:0000256" key="13">
    <source>
        <dbReference type="RuleBase" id="RU003762"/>
    </source>
</evidence>
<dbReference type="GO" id="GO:0007160">
    <property type="term" value="P:cell-matrix adhesion"/>
    <property type="evidence" value="ECO:0007669"/>
    <property type="project" value="TreeGrafter"/>
</dbReference>
<comment type="similarity">
    <text evidence="2 13">Belongs to the integrin alpha chain family.</text>
</comment>
<dbReference type="InterPro" id="IPR013649">
    <property type="entry name" value="Integrin_alpha_Ig-like_1"/>
</dbReference>
<evidence type="ECO:0000256" key="3">
    <source>
        <dbReference type="ARBA" id="ARBA00022692"/>
    </source>
</evidence>
<keyword evidence="3 13" id="KW-0812">Transmembrane</keyword>
<dbReference type="InterPro" id="IPR018184">
    <property type="entry name" value="Integrin_alpha_C_CS"/>
</dbReference>
<dbReference type="InterPro" id="IPR028994">
    <property type="entry name" value="Integrin_alpha_N"/>
</dbReference>
<organism evidence="18 19">
    <name type="scientific">Biomphalaria glabrata</name>
    <name type="common">Bloodfluke planorb</name>
    <name type="synonym">Freshwater snail</name>
    <dbReference type="NCBI Taxonomy" id="6526"/>
    <lineage>
        <taxon>Eukaryota</taxon>
        <taxon>Metazoa</taxon>
        <taxon>Spiralia</taxon>
        <taxon>Lophotrochozoa</taxon>
        <taxon>Mollusca</taxon>
        <taxon>Gastropoda</taxon>
        <taxon>Heterobranchia</taxon>
        <taxon>Euthyneura</taxon>
        <taxon>Panpulmonata</taxon>
        <taxon>Hygrophila</taxon>
        <taxon>Lymnaeoidea</taxon>
        <taxon>Planorbidae</taxon>
        <taxon>Biomphalaria</taxon>
    </lineage>
</organism>
<dbReference type="InterPro" id="IPR032695">
    <property type="entry name" value="Integrin_dom_sf"/>
</dbReference>
<keyword evidence="5" id="KW-0677">Repeat</keyword>
<dbReference type="Gene3D" id="1.20.5.930">
    <property type="entry name" value="Bicelle-embedded integrin alpha(iib) transmembrane segment"/>
    <property type="match status" value="1"/>
</dbReference>
<evidence type="ECO:0000256" key="9">
    <source>
        <dbReference type="ARBA" id="ARBA00023136"/>
    </source>
</evidence>
<feature type="repeat" description="FG-GAP" evidence="12">
    <location>
        <begin position="365"/>
        <end position="423"/>
    </location>
</feature>
<evidence type="ECO:0000256" key="12">
    <source>
        <dbReference type="PROSITE-ProRule" id="PRU00803"/>
    </source>
</evidence>
<dbReference type="GO" id="GO:0098609">
    <property type="term" value="P:cell-cell adhesion"/>
    <property type="evidence" value="ECO:0007669"/>
    <property type="project" value="TreeGrafter"/>
</dbReference>
<dbReference type="InterPro" id="IPR000413">
    <property type="entry name" value="Integrin_alpha"/>
</dbReference>
<dbReference type="PROSITE" id="PS00242">
    <property type="entry name" value="INTEGRIN_ALPHA"/>
    <property type="match status" value="1"/>
</dbReference>
<keyword evidence="4" id="KW-0732">Signal</keyword>
<feature type="transmembrane region" description="Helical" evidence="13">
    <location>
        <begin position="7"/>
        <end position="26"/>
    </location>
</feature>
<dbReference type="AlphaFoldDB" id="A0A9W3B0A8"/>
<dbReference type="Gene3D" id="2.60.40.1530">
    <property type="entry name" value="ntegrin, alpha v. Chain A, domain 4"/>
    <property type="match status" value="1"/>
</dbReference>
<dbReference type="Pfam" id="PF20806">
    <property type="entry name" value="Integrin_A_Ig_3"/>
    <property type="match status" value="1"/>
</dbReference>
<evidence type="ECO:0000256" key="7">
    <source>
        <dbReference type="ARBA" id="ARBA00022989"/>
    </source>
</evidence>
<reference evidence="19" key="1">
    <citation type="submission" date="2025-08" db="UniProtKB">
        <authorList>
            <consortium name="RefSeq"/>
        </authorList>
    </citation>
    <scope>IDENTIFICATION</scope>
</reference>
<dbReference type="InterPro" id="IPR013519">
    <property type="entry name" value="Int_alpha_beta-p"/>
</dbReference>
<dbReference type="PANTHER" id="PTHR23220">
    <property type="entry name" value="INTEGRIN ALPHA"/>
    <property type="match status" value="1"/>
</dbReference>
<evidence type="ECO:0000256" key="6">
    <source>
        <dbReference type="ARBA" id="ARBA00022889"/>
    </source>
</evidence>
<keyword evidence="10 13" id="KW-0675">Receptor</keyword>
<dbReference type="Gene3D" id="2.130.10.130">
    <property type="entry name" value="Integrin alpha, N-terminal"/>
    <property type="match status" value="1"/>
</dbReference>
<evidence type="ECO:0000256" key="10">
    <source>
        <dbReference type="ARBA" id="ARBA00023170"/>
    </source>
</evidence>
<dbReference type="SUPFAM" id="SSF69318">
    <property type="entry name" value="Integrin alpha N-terminal domain"/>
    <property type="match status" value="1"/>
</dbReference>
<dbReference type="SMART" id="SM00191">
    <property type="entry name" value="Int_alpha"/>
    <property type="match status" value="3"/>
</dbReference>
<keyword evidence="6 13" id="KW-0130">Cell adhesion</keyword>
<dbReference type="GO" id="GO:0008305">
    <property type="term" value="C:integrin complex"/>
    <property type="evidence" value="ECO:0007669"/>
    <property type="project" value="InterPro"/>
</dbReference>
<name>A0A9W3B0A8_BIOGL</name>
<dbReference type="GO" id="GO:0005178">
    <property type="term" value="F:integrin binding"/>
    <property type="evidence" value="ECO:0007669"/>
    <property type="project" value="TreeGrafter"/>
</dbReference>
<dbReference type="OrthoDB" id="5573735at2759"/>
<accession>A0A9W3B0A8</accession>
<dbReference type="SUPFAM" id="SSF69179">
    <property type="entry name" value="Integrin domains"/>
    <property type="match status" value="3"/>
</dbReference>
<dbReference type="GeneID" id="106069971"/>
<keyword evidence="8 13" id="KW-0401">Integrin</keyword>
<dbReference type="PANTHER" id="PTHR23220:SF122">
    <property type="entry name" value="INTEGRIN ALPHA-PS1"/>
    <property type="match status" value="1"/>
</dbReference>
<dbReference type="Pfam" id="PF08441">
    <property type="entry name" value="Integrin_A_Ig_1"/>
    <property type="match status" value="1"/>
</dbReference>
<dbReference type="Pfam" id="PF01839">
    <property type="entry name" value="FG-GAP"/>
    <property type="match status" value="2"/>
</dbReference>
<dbReference type="InterPro" id="IPR048286">
    <property type="entry name" value="Integrin_alpha_Ig-like_3"/>
</dbReference>
<evidence type="ECO:0000256" key="8">
    <source>
        <dbReference type="ARBA" id="ARBA00023037"/>
    </source>
</evidence>
<feature type="domain" description="Integrin alpha second immunoglobulin-like" evidence="16">
    <location>
        <begin position="632"/>
        <end position="778"/>
    </location>
</feature>
<dbReference type="Pfam" id="PF20805">
    <property type="entry name" value="Integrin_A_Ig_2"/>
    <property type="match status" value="1"/>
</dbReference>
<dbReference type="InterPro" id="IPR013517">
    <property type="entry name" value="FG-GAP"/>
</dbReference>
<feature type="repeat" description="FG-GAP" evidence="12">
    <location>
        <begin position="297"/>
        <end position="362"/>
    </location>
</feature>
<feature type="domain" description="Integrin alpha third immunoglobulin-like" evidence="17">
    <location>
        <begin position="826"/>
        <end position="989"/>
    </location>
</feature>
<evidence type="ECO:0000259" key="15">
    <source>
        <dbReference type="Pfam" id="PF08441"/>
    </source>
</evidence>
<dbReference type="Proteomes" id="UP001165740">
    <property type="component" value="Chromosome 1"/>
</dbReference>
<evidence type="ECO:0000256" key="11">
    <source>
        <dbReference type="ARBA" id="ARBA00023180"/>
    </source>
</evidence>
<keyword evidence="7 13" id="KW-1133">Transmembrane helix</keyword>
<evidence type="ECO:0000259" key="17">
    <source>
        <dbReference type="Pfam" id="PF20806"/>
    </source>
</evidence>
<evidence type="ECO:0000256" key="2">
    <source>
        <dbReference type="ARBA" id="ARBA00008054"/>
    </source>
</evidence>
<dbReference type="GO" id="GO:0007229">
    <property type="term" value="P:integrin-mediated signaling pathway"/>
    <property type="evidence" value="ECO:0007669"/>
    <property type="project" value="UniProtKB-KW"/>
</dbReference>
<evidence type="ECO:0000313" key="18">
    <source>
        <dbReference type="Proteomes" id="UP001165740"/>
    </source>
</evidence>
<protein>
    <submittedName>
        <fullName evidence="19">Integrin alpha-8-like</fullName>
    </submittedName>
</protein>
<proteinExistence type="inferred from homology"/>
<feature type="transmembrane region" description="Helical" evidence="13">
    <location>
        <begin position="1031"/>
        <end position="1053"/>
    </location>
</feature>
<dbReference type="PROSITE" id="PS51470">
    <property type="entry name" value="FG_GAP"/>
    <property type="match status" value="2"/>
</dbReference>
<comment type="subcellular location">
    <subcellularLocation>
        <location evidence="1 13">Membrane</location>
        <topology evidence="1 13">Single-pass type I membrane protein</topology>
    </subcellularLocation>
</comment>
<dbReference type="PRINTS" id="PR01185">
    <property type="entry name" value="INTEGRINA"/>
</dbReference>
<evidence type="ECO:0000256" key="4">
    <source>
        <dbReference type="ARBA" id="ARBA00022729"/>
    </source>
</evidence>
<keyword evidence="11" id="KW-0325">Glycoprotein</keyword>
<evidence type="ECO:0000256" key="1">
    <source>
        <dbReference type="ARBA" id="ARBA00004479"/>
    </source>
</evidence>
<evidence type="ECO:0000256" key="14">
    <source>
        <dbReference type="SAM" id="MobiDB-lite"/>
    </source>
</evidence>
<comment type="caution">
    <text evidence="13">Lacks conserved residue(s) required for the propagation of feature annotation.</text>
</comment>
<keyword evidence="18" id="KW-1185">Reference proteome</keyword>
<evidence type="ECO:0000313" key="19">
    <source>
        <dbReference type="RefSeq" id="XP_055892914.1"/>
    </source>
</evidence>
<feature type="domain" description="Integrin alpha first immunoglubulin-like" evidence="15">
    <location>
        <begin position="475"/>
        <end position="629"/>
    </location>
</feature>
<feature type="region of interest" description="Disordered" evidence="14">
    <location>
        <begin position="1069"/>
        <end position="1088"/>
    </location>
</feature>
<keyword evidence="9 13" id="KW-0472">Membrane</keyword>
<dbReference type="RefSeq" id="XP_055892914.1">
    <property type="nucleotide sequence ID" value="XM_056036939.1"/>
</dbReference>
<dbReference type="GO" id="GO:0009897">
    <property type="term" value="C:external side of plasma membrane"/>
    <property type="evidence" value="ECO:0007669"/>
    <property type="project" value="TreeGrafter"/>
</dbReference>